<dbReference type="CDD" id="cd00143">
    <property type="entry name" value="PP2Cc"/>
    <property type="match status" value="1"/>
</dbReference>
<dbReference type="AlphaFoldDB" id="A0A4R2L0E0"/>
<dbReference type="InterPro" id="IPR015655">
    <property type="entry name" value="PP2C"/>
</dbReference>
<gene>
    <name evidence="2" type="ORF">EV214_10332</name>
</gene>
<name>A0A4R2L0E0_9FIRM</name>
<dbReference type="SMART" id="SM00331">
    <property type="entry name" value="PP2C_SIG"/>
    <property type="match status" value="1"/>
</dbReference>
<accession>A0A4R2L0E0</accession>
<dbReference type="NCBIfam" id="NF033484">
    <property type="entry name" value="Stp1_PP2C_phos"/>
    <property type="match status" value="1"/>
</dbReference>
<dbReference type="InterPro" id="IPR036457">
    <property type="entry name" value="PPM-type-like_dom_sf"/>
</dbReference>
<dbReference type="SUPFAM" id="SSF81606">
    <property type="entry name" value="PP2C-like"/>
    <property type="match status" value="1"/>
</dbReference>
<comment type="caution">
    <text evidence="2">The sequence shown here is derived from an EMBL/GenBank/DDBJ whole genome shotgun (WGS) entry which is preliminary data.</text>
</comment>
<dbReference type="Gene3D" id="3.60.40.10">
    <property type="entry name" value="PPM-type phosphatase domain"/>
    <property type="match status" value="1"/>
</dbReference>
<dbReference type="OrthoDB" id="9801841at2"/>
<dbReference type="SMART" id="SM00332">
    <property type="entry name" value="PP2Cc"/>
    <property type="match status" value="1"/>
</dbReference>
<keyword evidence="3" id="KW-1185">Reference proteome</keyword>
<dbReference type="PROSITE" id="PS51746">
    <property type="entry name" value="PPM_2"/>
    <property type="match status" value="1"/>
</dbReference>
<dbReference type="RefSeq" id="WP_132242602.1">
    <property type="nucleotide sequence ID" value="NZ_SLWV01000003.1"/>
</dbReference>
<dbReference type="InterPro" id="IPR001932">
    <property type="entry name" value="PPM-type_phosphatase-like_dom"/>
</dbReference>
<sequence length="243" mass="26996">MESGAYSHIGKVREINEDAYYISNGKLNLFMVADGMGGHNAGEVASHEAIDSIKKFMKKHTEVLLNSNEETVCEILKQATLEANKNIFLKSKREEACKGMGTTLTIILILAKVYIAHIGDSRAHLIHKEDIVQITQDHSLVAELLRNGSITENEARMHPQKNMITRALGTEESIEIDLYILDLGVDDIILLCTDGLSNLIEIEEIKDALIDCENMQYACEHLVELANERGGYDNITVVAVKNS</sequence>
<protein>
    <submittedName>
        <fullName evidence="2">Protein phosphatase</fullName>
    </submittedName>
</protein>
<evidence type="ECO:0000313" key="3">
    <source>
        <dbReference type="Proteomes" id="UP000294919"/>
    </source>
</evidence>
<dbReference type="GO" id="GO:0004722">
    <property type="term" value="F:protein serine/threonine phosphatase activity"/>
    <property type="evidence" value="ECO:0007669"/>
    <property type="project" value="InterPro"/>
</dbReference>
<evidence type="ECO:0000313" key="2">
    <source>
        <dbReference type="EMBL" id="TCO78982.1"/>
    </source>
</evidence>
<reference evidence="2 3" key="1">
    <citation type="submission" date="2019-03" db="EMBL/GenBank/DDBJ databases">
        <title>Genomic Encyclopedia of Type Strains, Phase IV (KMG-IV): sequencing the most valuable type-strain genomes for metagenomic binning, comparative biology and taxonomic classification.</title>
        <authorList>
            <person name="Goeker M."/>
        </authorList>
    </citation>
    <scope>NUCLEOTIDE SEQUENCE [LARGE SCALE GENOMIC DNA]</scope>
    <source>
        <strain evidence="2 3">DSM 102940</strain>
    </source>
</reference>
<dbReference type="PANTHER" id="PTHR47992">
    <property type="entry name" value="PROTEIN PHOSPHATASE"/>
    <property type="match status" value="1"/>
</dbReference>
<evidence type="ECO:0000259" key="1">
    <source>
        <dbReference type="PROSITE" id="PS51746"/>
    </source>
</evidence>
<dbReference type="Pfam" id="PF13672">
    <property type="entry name" value="PP2C_2"/>
    <property type="match status" value="1"/>
</dbReference>
<dbReference type="EMBL" id="SLWV01000003">
    <property type="protein sequence ID" value="TCO78982.1"/>
    <property type="molecule type" value="Genomic_DNA"/>
</dbReference>
<feature type="domain" description="PPM-type phosphatase" evidence="1">
    <location>
        <begin position="2"/>
        <end position="242"/>
    </location>
</feature>
<organism evidence="2 3">
    <name type="scientific">Marinisporobacter balticus</name>
    <dbReference type="NCBI Taxonomy" id="2018667"/>
    <lineage>
        <taxon>Bacteria</taxon>
        <taxon>Bacillati</taxon>
        <taxon>Bacillota</taxon>
        <taxon>Clostridia</taxon>
        <taxon>Peptostreptococcales</taxon>
        <taxon>Thermotaleaceae</taxon>
        <taxon>Marinisporobacter</taxon>
    </lineage>
</organism>
<dbReference type="Proteomes" id="UP000294919">
    <property type="component" value="Unassembled WGS sequence"/>
</dbReference>
<proteinExistence type="predicted"/>